<dbReference type="InterPro" id="IPR002104">
    <property type="entry name" value="Integrase_catalytic"/>
</dbReference>
<dbReference type="PANTHER" id="PTHR30629:SF2">
    <property type="entry name" value="PROPHAGE INTEGRASE INTS-RELATED"/>
    <property type="match status" value="1"/>
</dbReference>
<feature type="domain" description="Core-binding (CB)" evidence="7">
    <location>
        <begin position="86"/>
        <end position="165"/>
    </location>
</feature>
<dbReference type="InterPro" id="IPR013762">
    <property type="entry name" value="Integrase-like_cat_sf"/>
</dbReference>
<name>A0A1Y1SGJ2_9GAMM</name>
<evidence type="ECO:0000313" key="9">
    <source>
        <dbReference type="Proteomes" id="UP000192342"/>
    </source>
</evidence>
<protein>
    <recommendedName>
        <fullName evidence="10">Integrase</fullName>
    </recommendedName>
</protein>
<dbReference type="GO" id="GO:0006310">
    <property type="term" value="P:DNA recombination"/>
    <property type="evidence" value="ECO:0007669"/>
    <property type="project" value="UniProtKB-KW"/>
</dbReference>
<dbReference type="InterPro" id="IPR010998">
    <property type="entry name" value="Integrase_recombinase_N"/>
</dbReference>
<dbReference type="InterPro" id="IPR050808">
    <property type="entry name" value="Phage_Integrase"/>
</dbReference>
<feature type="domain" description="Tyr recombinase" evidence="6">
    <location>
        <begin position="186"/>
        <end position="370"/>
    </location>
</feature>
<dbReference type="CDD" id="cd01189">
    <property type="entry name" value="INT_ICEBs1_C_like"/>
    <property type="match status" value="1"/>
</dbReference>
<dbReference type="InterPro" id="IPR022000">
    <property type="entry name" value="Min27-like_integrase_DNA_bind"/>
</dbReference>
<evidence type="ECO:0000256" key="2">
    <source>
        <dbReference type="ARBA" id="ARBA00022908"/>
    </source>
</evidence>
<keyword evidence="3 5" id="KW-0238">DNA-binding</keyword>
<dbReference type="GO" id="GO:0015074">
    <property type="term" value="P:DNA integration"/>
    <property type="evidence" value="ECO:0007669"/>
    <property type="project" value="UniProtKB-KW"/>
</dbReference>
<evidence type="ECO:0000256" key="5">
    <source>
        <dbReference type="PROSITE-ProRule" id="PRU01248"/>
    </source>
</evidence>
<accession>A0A1Y1SGJ2</accession>
<reference evidence="8 9" key="1">
    <citation type="submission" date="2013-04" db="EMBL/GenBank/DDBJ databases">
        <title>Oceanococcus atlanticus 22II-S10r2 Genome Sequencing.</title>
        <authorList>
            <person name="Lai Q."/>
            <person name="Li G."/>
            <person name="Shao Z."/>
        </authorList>
    </citation>
    <scope>NUCLEOTIDE SEQUENCE [LARGE SCALE GENOMIC DNA]</scope>
    <source>
        <strain evidence="8 9">22II-S10r2</strain>
    </source>
</reference>
<gene>
    <name evidence="8" type="ORF">ATO7_02835</name>
</gene>
<dbReference type="PANTHER" id="PTHR30629">
    <property type="entry name" value="PROPHAGE INTEGRASE"/>
    <property type="match status" value="1"/>
</dbReference>
<evidence type="ECO:0000256" key="3">
    <source>
        <dbReference type="ARBA" id="ARBA00023125"/>
    </source>
</evidence>
<evidence type="ECO:0008006" key="10">
    <source>
        <dbReference type="Google" id="ProtNLM"/>
    </source>
</evidence>
<organism evidence="8 9">
    <name type="scientific">Oceanococcus atlanticus</name>
    <dbReference type="NCBI Taxonomy" id="1317117"/>
    <lineage>
        <taxon>Bacteria</taxon>
        <taxon>Pseudomonadati</taxon>
        <taxon>Pseudomonadota</taxon>
        <taxon>Gammaproteobacteria</taxon>
        <taxon>Chromatiales</taxon>
        <taxon>Oceanococcaceae</taxon>
        <taxon>Oceanococcus</taxon>
    </lineage>
</organism>
<dbReference type="PROSITE" id="PS51898">
    <property type="entry name" value="TYR_RECOMBINASE"/>
    <property type="match status" value="1"/>
</dbReference>
<dbReference type="GO" id="GO:0003677">
    <property type="term" value="F:DNA binding"/>
    <property type="evidence" value="ECO:0007669"/>
    <property type="project" value="UniProtKB-UniRule"/>
</dbReference>
<dbReference type="Gene3D" id="1.10.150.130">
    <property type="match status" value="1"/>
</dbReference>
<evidence type="ECO:0000313" key="8">
    <source>
        <dbReference type="EMBL" id="ORE88776.1"/>
    </source>
</evidence>
<dbReference type="SUPFAM" id="SSF56349">
    <property type="entry name" value="DNA breaking-rejoining enzymes"/>
    <property type="match status" value="1"/>
</dbReference>
<dbReference type="RefSeq" id="WP_083559393.1">
    <property type="nucleotide sequence ID" value="NZ_AQQV01000001.1"/>
</dbReference>
<keyword evidence="4" id="KW-0233">DNA recombination</keyword>
<evidence type="ECO:0000256" key="4">
    <source>
        <dbReference type="ARBA" id="ARBA00023172"/>
    </source>
</evidence>
<comment type="caution">
    <text evidence="8">The sequence shown here is derived from an EMBL/GenBank/DDBJ whole genome shotgun (WGS) entry which is preliminary data.</text>
</comment>
<evidence type="ECO:0000259" key="7">
    <source>
        <dbReference type="PROSITE" id="PS51900"/>
    </source>
</evidence>
<evidence type="ECO:0000256" key="1">
    <source>
        <dbReference type="ARBA" id="ARBA00008857"/>
    </source>
</evidence>
<evidence type="ECO:0000259" key="6">
    <source>
        <dbReference type="PROSITE" id="PS51898"/>
    </source>
</evidence>
<dbReference type="EMBL" id="AQQV01000001">
    <property type="protein sequence ID" value="ORE88776.1"/>
    <property type="molecule type" value="Genomic_DNA"/>
</dbReference>
<dbReference type="InterPro" id="IPR011010">
    <property type="entry name" value="DNA_brk_join_enz"/>
</dbReference>
<dbReference type="AlphaFoldDB" id="A0A1Y1SGJ2"/>
<dbReference type="Pfam" id="PF12167">
    <property type="entry name" value="Arm-DNA-bind_2"/>
    <property type="match status" value="1"/>
</dbReference>
<keyword evidence="2" id="KW-0229">DNA integration</keyword>
<keyword evidence="9" id="KW-1185">Reference proteome</keyword>
<dbReference type="PROSITE" id="PS51900">
    <property type="entry name" value="CB"/>
    <property type="match status" value="1"/>
</dbReference>
<dbReference type="Proteomes" id="UP000192342">
    <property type="component" value="Unassembled WGS sequence"/>
</dbReference>
<sequence>MGTSSILTESPYTGVEIRGRSIRIRFKYEGKWVRETLNWLPTEAGLDDAYDKLQTVKREIKLGTFKYEVHFPDSRRAQKILATSDMTVDAAIVGMMSIQTISKSTLRGYRNAHKNRISPTLGSILVRELTKNQVKNLRTLLKKNYSAKTVNNTLSVLRQGLEYAKDENAVKKNIVKKVSGIKVPKPKVDPLERRELNQLLLACEPEFQNLVLFWVSTGLRLSEIRALRWSDVDLKRATVHVQRAFVLKEMKSTKNEEDRIVEFKSLGLRALESQKKISGQAEHGYIFTKSINGQPWHLERDVWSALKHRCQRAGVRRRSPTQLRHTYASMALSAGESPYFVMTQMGHKDLKVLNKHYAKWLKDEKSGLRHEKYLMEELAAIGL</sequence>
<dbReference type="Gene3D" id="1.10.443.10">
    <property type="entry name" value="Intergrase catalytic core"/>
    <property type="match status" value="1"/>
</dbReference>
<proteinExistence type="inferred from homology"/>
<comment type="similarity">
    <text evidence="1">Belongs to the 'phage' integrase family.</text>
</comment>
<dbReference type="InterPro" id="IPR044068">
    <property type="entry name" value="CB"/>
</dbReference>
<dbReference type="Pfam" id="PF00589">
    <property type="entry name" value="Phage_integrase"/>
    <property type="match status" value="1"/>
</dbReference>
<dbReference type="OrthoDB" id="5391994at2"/>